<keyword evidence="1" id="KW-1133">Transmembrane helix</keyword>
<organism evidence="2 3">
    <name type="scientific">Bursaphelenchus okinawaensis</name>
    <dbReference type="NCBI Taxonomy" id="465554"/>
    <lineage>
        <taxon>Eukaryota</taxon>
        <taxon>Metazoa</taxon>
        <taxon>Ecdysozoa</taxon>
        <taxon>Nematoda</taxon>
        <taxon>Chromadorea</taxon>
        <taxon>Rhabditida</taxon>
        <taxon>Tylenchina</taxon>
        <taxon>Tylenchomorpha</taxon>
        <taxon>Aphelenchoidea</taxon>
        <taxon>Aphelenchoididae</taxon>
        <taxon>Bursaphelenchus</taxon>
    </lineage>
</organism>
<dbReference type="Proteomes" id="UP000783686">
    <property type="component" value="Unassembled WGS sequence"/>
</dbReference>
<accession>A0A811K1J8</accession>
<reference evidence="2" key="1">
    <citation type="submission" date="2020-09" db="EMBL/GenBank/DDBJ databases">
        <authorList>
            <person name="Kikuchi T."/>
        </authorList>
    </citation>
    <scope>NUCLEOTIDE SEQUENCE</scope>
    <source>
        <strain evidence="2">SH1</strain>
    </source>
</reference>
<name>A0A811K1J8_9BILA</name>
<dbReference type="EMBL" id="CAJFCW020000002">
    <property type="protein sequence ID" value="CAG9088957.1"/>
    <property type="molecule type" value="Genomic_DNA"/>
</dbReference>
<evidence type="ECO:0000313" key="2">
    <source>
        <dbReference type="EMBL" id="CAD5209296.1"/>
    </source>
</evidence>
<evidence type="ECO:0000313" key="3">
    <source>
        <dbReference type="Proteomes" id="UP000614601"/>
    </source>
</evidence>
<proteinExistence type="predicted"/>
<protein>
    <submittedName>
        <fullName evidence="2">Uncharacterized protein</fullName>
    </submittedName>
</protein>
<keyword evidence="3" id="KW-1185">Reference proteome</keyword>
<keyword evidence="1" id="KW-0472">Membrane</keyword>
<evidence type="ECO:0000256" key="1">
    <source>
        <dbReference type="SAM" id="Phobius"/>
    </source>
</evidence>
<sequence>MNLPAAYAAIQALALIKVDDGVELCVDFIPFKVANKSISASKHSYCSGNLMEETRLDSYLLSDPVAKPRILPRDTDIRTVVLVGELQSGATTYINFYSLERRAVGVILGGFPKPSGGLEASTANEHVFYQGCGKLKTSMYKDIVSELPFVPLKLNDINVCGLKVGHTSNGTIWKDKGQCRKLVLDGGASLVPVLCSNENELMFTMRALLNRNFDLKDHFTEEEINTTLAYLYVRDIPTSPTPGTDAVDVSDSTAIKESNYTEYMYDLESMESSTSPPNTLLTIIIVSGLVILSVVISGVVGFIVYRTKQVEYPDVPMPVIQRRDLNRDVILNTGQKEVVKI</sequence>
<keyword evidence="1" id="KW-0812">Transmembrane</keyword>
<feature type="transmembrane region" description="Helical" evidence="1">
    <location>
        <begin position="280"/>
        <end position="305"/>
    </location>
</feature>
<gene>
    <name evidence="2" type="ORF">BOKJ2_LOCUS2609</name>
</gene>
<dbReference type="AlphaFoldDB" id="A0A811K1J8"/>
<dbReference type="Proteomes" id="UP000614601">
    <property type="component" value="Unassembled WGS sequence"/>
</dbReference>
<dbReference type="EMBL" id="CAJFDH010000002">
    <property type="protein sequence ID" value="CAD5209296.1"/>
    <property type="molecule type" value="Genomic_DNA"/>
</dbReference>
<comment type="caution">
    <text evidence="2">The sequence shown here is derived from an EMBL/GenBank/DDBJ whole genome shotgun (WGS) entry which is preliminary data.</text>
</comment>